<dbReference type="AlphaFoldDB" id="G2PHH8"/>
<feature type="region of interest" description="Disordered" evidence="1">
    <location>
        <begin position="136"/>
        <end position="158"/>
    </location>
</feature>
<evidence type="ECO:0000313" key="3">
    <source>
        <dbReference type="Proteomes" id="UP000008703"/>
    </source>
</evidence>
<reference evidence="2" key="1">
    <citation type="submission" date="2011-08" db="EMBL/GenBank/DDBJ databases">
        <title>Complete sequence of plasmid 2 of Streptomyces violaceusniger Tu 4113.</title>
        <authorList>
            <consortium name="US DOE Joint Genome Institute"/>
            <person name="Lucas S."/>
            <person name="Han J."/>
            <person name="Lapidus A."/>
            <person name="Cheng J.-F."/>
            <person name="Goodwin L."/>
            <person name="Pitluck S."/>
            <person name="Peters L."/>
            <person name="Ivanova N."/>
            <person name="Daligault H."/>
            <person name="Detter J.C."/>
            <person name="Han C."/>
            <person name="Tapia R."/>
            <person name="Land M."/>
            <person name="Hauser L."/>
            <person name="Kyrpides N."/>
            <person name="Ivanova N."/>
            <person name="Pagani I."/>
            <person name="Hagen A."/>
            <person name="Katz L."/>
            <person name="Fiedler H.-P."/>
            <person name="Keasling J."/>
            <person name="Fortman J."/>
            <person name="Woyke T."/>
        </authorList>
    </citation>
    <scope>NUCLEOTIDE SEQUENCE [LARGE SCALE GENOMIC DNA]</scope>
    <source>
        <strain evidence="2">Tu 4113</strain>
        <plasmid evidence="2">pSTRVI02</plasmid>
    </source>
</reference>
<gene>
    <name evidence="2" type="ORF">Strvi_0208</name>
</gene>
<dbReference type="Proteomes" id="UP000008703">
    <property type="component" value="Plasmid pSTRVI02"/>
</dbReference>
<keyword evidence="3" id="KW-1185">Reference proteome</keyword>
<dbReference type="HOGENOM" id="CLU_1668471_0_0_11"/>
<dbReference type="EMBL" id="CP002996">
    <property type="protein sequence ID" value="AEM88981.1"/>
    <property type="molecule type" value="Genomic_DNA"/>
</dbReference>
<proteinExistence type="predicted"/>
<name>G2PHH8_STRV4</name>
<protein>
    <submittedName>
        <fullName evidence="2">Uncharacterized protein</fullName>
    </submittedName>
</protein>
<evidence type="ECO:0000313" key="2">
    <source>
        <dbReference type="EMBL" id="AEM88981.1"/>
    </source>
</evidence>
<sequence length="158" mass="17550">MTRTTYRGRVIKILAARGKPGHVRTFINDKPVSHAWQGTEQQAIEWFQQIIDKIENSGGAGMVAMLIPSQYTGPHWYEPGTVDINPNHHATQPGGICLCTLCVIDDLTGGKARYAPLQPDACRHCHQIADGHKNDYGVLRPHPYTEPTEQQRTGRQAA</sequence>
<geneLocation type="plasmid" evidence="2 3">
    <name>pSTRVI02</name>
</geneLocation>
<evidence type="ECO:0000256" key="1">
    <source>
        <dbReference type="SAM" id="MobiDB-lite"/>
    </source>
</evidence>
<dbReference type="KEGG" id="svl:Strvi_0208"/>
<organism evidence="2 3">
    <name type="scientific">Streptomyces violaceusniger (strain Tu 4113)</name>
    <dbReference type="NCBI Taxonomy" id="653045"/>
    <lineage>
        <taxon>Bacteria</taxon>
        <taxon>Bacillati</taxon>
        <taxon>Actinomycetota</taxon>
        <taxon>Actinomycetes</taxon>
        <taxon>Kitasatosporales</taxon>
        <taxon>Streptomycetaceae</taxon>
        <taxon>Streptomyces</taxon>
        <taxon>Streptomyces violaceusniger group</taxon>
    </lineage>
</organism>
<feature type="compositionally biased region" description="Polar residues" evidence="1">
    <location>
        <begin position="147"/>
        <end position="158"/>
    </location>
</feature>
<keyword evidence="2" id="KW-0614">Plasmid</keyword>
<dbReference type="RefSeq" id="WP_014043916.1">
    <property type="nucleotide sequence ID" value="NC_015952.1"/>
</dbReference>
<accession>G2PHH8</accession>